<dbReference type="Proteomes" id="UP000233781">
    <property type="component" value="Unassembled WGS sequence"/>
</dbReference>
<comment type="subcellular location">
    <subcellularLocation>
        <location evidence="1">Membrane</location>
    </subcellularLocation>
</comment>
<reference evidence="7 8" key="1">
    <citation type="submission" date="2017-12" db="EMBL/GenBank/DDBJ databases">
        <title>Sequencing the genomes of 1000 Actinobacteria strains.</title>
        <authorList>
            <person name="Klenk H.-P."/>
        </authorList>
    </citation>
    <scope>NUCLEOTIDE SEQUENCE [LARGE SCALE GENOMIC DNA]</scope>
    <source>
        <strain evidence="7 8">DSM 12806</strain>
    </source>
</reference>
<feature type="transmembrane region" description="Helical" evidence="6">
    <location>
        <begin position="95"/>
        <end position="117"/>
    </location>
</feature>
<sequence>MSDYGSTPPPPPPPPGSGDAGYGGGSYSAPPPAGGPMGGPPDNKLVWSILVTLFCCLPFGIVAIIKSAEVNSKWASGDHVGAQQSAADAGKWIKWGAIAGVIVIVLYLIFVVGLGVLGASSSSSGM</sequence>
<feature type="region of interest" description="Disordered" evidence="5">
    <location>
        <begin position="1"/>
        <end position="38"/>
    </location>
</feature>
<proteinExistence type="predicted"/>
<feature type="compositionally biased region" description="Pro residues" evidence="5">
    <location>
        <begin position="7"/>
        <end position="16"/>
    </location>
</feature>
<feature type="transmembrane region" description="Helical" evidence="6">
    <location>
        <begin position="45"/>
        <end position="65"/>
    </location>
</feature>
<protein>
    <submittedName>
        <fullName evidence="7">Interferon-induced transmembrane protein</fullName>
    </submittedName>
</protein>
<dbReference type="InterPro" id="IPR007593">
    <property type="entry name" value="CD225/Dispanin_fam"/>
</dbReference>
<dbReference type="Pfam" id="PF04505">
    <property type="entry name" value="CD225"/>
    <property type="match status" value="1"/>
</dbReference>
<evidence type="ECO:0000256" key="3">
    <source>
        <dbReference type="ARBA" id="ARBA00022989"/>
    </source>
</evidence>
<dbReference type="RefSeq" id="WP_101395162.1">
    <property type="nucleotide sequence ID" value="NZ_PJNE01000001.1"/>
</dbReference>
<organism evidence="7 8">
    <name type="scientific">Phycicoccus duodecadis</name>
    <dbReference type="NCBI Taxonomy" id="173053"/>
    <lineage>
        <taxon>Bacteria</taxon>
        <taxon>Bacillati</taxon>
        <taxon>Actinomycetota</taxon>
        <taxon>Actinomycetes</taxon>
        <taxon>Micrococcales</taxon>
        <taxon>Intrasporangiaceae</taxon>
        <taxon>Phycicoccus</taxon>
    </lineage>
</organism>
<dbReference type="PANTHER" id="PTHR14948:SF25">
    <property type="entry name" value="DUF4190 DOMAIN-CONTAINING PROTEIN"/>
    <property type="match status" value="1"/>
</dbReference>
<dbReference type="OrthoDB" id="9815705at2"/>
<name>A0A2N3YIF3_9MICO</name>
<keyword evidence="2 6" id="KW-0812">Transmembrane</keyword>
<dbReference type="PANTHER" id="PTHR14948">
    <property type="entry name" value="NG5"/>
    <property type="match status" value="1"/>
</dbReference>
<evidence type="ECO:0000256" key="2">
    <source>
        <dbReference type="ARBA" id="ARBA00022692"/>
    </source>
</evidence>
<evidence type="ECO:0000256" key="4">
    <source>
        <dbReference type="ARBA" id="ARBA00023136"/>
    </source>
</evidence>
<dbReference type="AlphaFoldDB" id="A0A2N3YIF3"/>
<keyword evidence="8" id="KW-1185">Reference proteome</keyword>
<dbReference type="EMBL" id="PJNE01000001">
    <property type="protein sequence ID" value="PKW26625.1"/>
    <property type="molecule type" value="Genomic_DNA"/>
</dbReference>
<dbReference type="InterPro" id="IPR051423">
    <property type="entry name" value="CD225/Dispanin"/>
</dbReference>
<accession>A0A2N3YIF3</accession>
<evidence type="ECO:0000256" key="6">
    <source>
        <dbReference type="SAM" id="Phobius"/>
    </source>
</evidence>
<keyword evidence="3 6" id="KW-1133">Transmembrane helix</keyword>
<evidence type="ECO:0000256" key="5">
    <source>
        <dbReference type="SAM" id="MobiDB-lite"/>
    </source>
</evidence>
<keyword evidence="4 6" id="KW-0472">Membrane</keyword>
<comment type="caution">
    <text evidence="7">The sequence shown here is derived from an EMBL/GenBank/DDBJ whole genome shotgun (WGS) entry which is preliminary data.</text>
</comment>
<evidence type="ECO:0000313" key="7">
    <source>
        <dbReference type="EMBL" id="PKW26625.1"/>
    </source>
</evidence>
<evidence type="ECO:0000313" key="8">
    <source>
        <dbReference type="Proteomes" id="UP000233781"/>
    </source>
</evidence>
<dbReference type="GO" id="GO:0016020">
    <property type="term" value="C:membrane"/>
    <property type="evidence" value="ECO:0007669"/>
    <property type="project" value="UniProtKB-SubCell"/>
</dbReference>
<evidence type="ECO:0000256" key="1">
    <source>
        <dbReference type="ARBA" id="ARBA00004370"/>
    </source>
</evidence>
<gene>
    <name evidence="7" type="ORF">ATL31_1441</name>
</gene>